<evidence type="ECO:0000256" key="2">
    <source>
        <dbReference type="SAM" id="MobiDB-lite"/>
    </source>
</evidence>
<feature type="coiled-coil region" evidence="1">
    <location>
        <begin position="566"/>
        <end position="691"/>
    </location>
</feature>
<evidence type="ECO:0000259" key="3">
    <source>
        <dbReference type="PROSITE" id="PS50245"/>
    </source>
</evidence>
<feature type="compositionally biased region" description="Low complexity" evidence="2">
    <location>
        <begin position="106"/>
        <end position="130"/>
    </location>
</feature>
<dbReference type="EMBL" id="JALLPJ020001375">
    <property type="protein sequence ID" value="KAL3766979.1"/>
    <property type="molecule type" value="Genomic_DNA"/>
</dbReference>
<feature type="compositionally biased region" description="Acidic residues" evidence="2">
    <location>
        <begin position="342"/>
        <end position="354"/>
    </location>
</feature>
<name>A0ABD3MUU4_9STRA</name>
<dbReference type="PROSITE" id="PS50245">
    <property type="entry name" value="CAP_GLY_2"/>
    <property type="match status" value="1"/>
</dbReference>
<keyword evidence="5" id="KW-1185">Reference proteome</keyword>
<dbReference type="Pfam" id="PF01302">
    <property type="entry name" value="CAP_GLY"/>
    <property type="match status" value="1"/>
</dbReference>
<comment type="caution">
    <text evidence="4">The sequence shown here is derived from an EMBL/GenBank/DDBJ whole genome shotgun (WGS) entry which is preliminary data.</text>
</comment>
<protein>
    <recommendedName>
        <fullName evidence="3">CAP-Gly domain-containing protein</fullName>
    </recommendedName>
</protein>
<feature type="domain" description="CAP-Gly" evidence="3">
    <location>
        <begin position="27"/>
        <end position="72"/>
    </location>
</feature>
<dbReference type="Proteomes" id="UP001530400">
    <property type="component" value="Unassembled WGS sequence"/>
</dbReference>
<dbReference type="PROSITE" id="PS00845">
    <property type="entry name" value="CAP_GLY_1"/>
    <property type="match status" value="1"/>
</dbReference>
<dbReference type="PANTHER" id="PTHR23159">
    <property type="entry name" value="CENTROSOMAL PROTEIN 2"/>
    <property type="match status" value="1"/>
</dbReference>
<evidence type="ECO:0000313" key="5">
    <source>
        <dbReference type="Proteomes" id="UP001530400"/>
    </source>
</evidence>
<feature type="compositionally biased region" description="Basic and acidic residues" evidence="2">
    <location>
        <begin position="211"/>
        <end position="229"/>
    </location>
</feature>
<reference evidence="4 5" key="1">
    <citation type="submission" date="2024-10" db="EMBL/GenBank/DDBJ databases">
        <title>Updated reference genomes for cyclostephanoid diatoms.</title>
        <authorList>
            <person name="Roberts W.R."/>
            <person name="Alverson A.J."/>
        </authorList>
    </citation>
    <scope>NUCLEOTIDE SEQUENCE [LARGE SCALE GENOMIC DNA]</scope>
    <source>
        <strain evidence="4 5">AJA010-31</strain>
    </source>
</reference>
<feature type="compositionally biased region" description="Basic and acidic residues" evidence="2">
    <location>
        <begin position="153"/>
        <end position="204"/>
    </location>
</feature>
<dbReference type="InterPro" id="IPR036859">
    <property type="entry name" value="CAP-Gly_dom_sf"/>
</dbReference>
<evidence type="ECO:0000256" key="1">
    <source>
        <dbReference type="SAM" id="Coils"/>
    </source>
</evidence>
<feature type="region of interest" description="Disordered" evidence="2">
    <location>
        <begin position="104"/>
        <end position="233"/>
    </location>
</feature>
<dbReference type="Gene3D" id="2.30.30.190">
    <property type="entry name" value="CAP Gly-rich-like domain"/>
    <property type="match status" value="1"/>
</dbReference>
<sequence>MTDLKLHDPVLVTTQSPPLEGIILHHGTVKFSSGNWIGIRLTGSSVGKGKNDGSVEGVKYFNAPDKGGLFMKEEKATAGGLEKRTLTKLEEMRLLREVPELKADKAAAAGGTGSASSRATRASAGSAKSAVSPVRTRSRTSTGAASSTASDTPKNDDAVSDRLKEIRAKREALTKERKAISTPSREDSKSEDVQSENVEERKEANAAGDNEESKLSEESKDDSESKVDLSHATPGYRAELARLQSVITNLKSELQKKETENASLQSSLDFMSKGAEQSTHDAVRMYAMGALALSEKKSPSAKARTPGTAGRVAAVESKTPGEESARSLKDELAGEGSGSDGSESESEDEDDDNEQVVNKAAAAVSQALLDRNNELMSQLSEMASTKTNLELELSESQERIANMTNKLHALVDKLESEKQSRLEEQQSFTAEKSTMASQLESLQREYSILQERASDKSGNVSEVSMAKLKAEVTTLQRKNADLENEKMDLEATLEELVLDKEALKEENEMMQDQLEEMKIDLESTQLELDDVKGQMQRGAAVDAEAVEGAAVEGSDSDAARSLSLQNSRLRTAILRLREQSEQEKNDLQKQLKLLQTDSTSKESLQNELEELKSKHATTVSEVQELKDMVDQTTSLEETIETLSDKVWALEQDNAGLSRTIRELEESAEIAAEMEEVQSDELKAVLRDLEGRDALIRNLEEAIRMQKRREEDFQRYVTDFRSSISSLRQEKNALLALTEGEQGEKSHLIAKSQKAMAQAAQLAADASTARKRECNAVFDAITARNATYLCNRLETLLPSGLVSAELAAIKGETELSKVADKAAVSLSTLEGVFNKAIEKGVSGLSEFNVLEEGADVVLSDASSQQIATMIHQAEFASTVIRVGSDALRFLAAGQWPELMSEELSADLGSIVMHSISQLDVALSEQLKLLKTEGMLSPLRSSLSELNQSAQSTSLALFSTSDQSGKPVIPQDWNPPGLEALKSLSLGRFSCLGATAVLASAILVDDAENEPPAPTLANLAFALEKAKQSCSNVSDVCRKFSGLRLNDSETVHALDDLAASYETKSLALFKCVKEAFSGKSVSSENVNKCSSMLEDVVNVIRQLSALLRKSDLGENDSTTFHHLSPEFEDTWGGLTNVVAQVRAVDGDPEDINYLVRARAIEEKLTVAVENEPELEKANSKMANLEKSLLSKSKEIAMQNSRIVELETLITKSSSNLMSPTKGVKVSGSPSSDTIKLKEEVRVLQEAIEVMEQHADEYQREIRALKDKSRTPRVSRQASGRITPKKASSVADLEATMNQFGSANKAIGTSSRDLMLESISLETSLFRPALASATKSASYWKAQNVGSALSKLTPLNMQMRSQHDKGCIEEVDLARHEVRLAKASFSIAELSNTDVLSRSQLNDLKQRQRLAESRLHDATLSLGTQRTLVKGSANTSSAKQTTQDGSLCGKVIVPCRKDTGFVAPLHVSRAELRDLHSFLVK</sequence>
<accession>A0ABD3MUU4</accession>
<feature type="region of interest" description="Disordered" evidence="2">
    <location>
        <begin position="293"/>
        <end position="361"/>
    </location>
</feature>
<feature type="region of interest" description="Disordered" evidence="2">
    <location>
        <begin position="1264"/>
        <end position="1285"/>
    </location>
</feature>
<dbReference type="InterPro" id="IPR000938">
    <property type="entry name" value="CAP-Gly_domain"/>
</dbReference>
<dbReference type="PANTHER" id="PTHR23159:SF60">
    <property type="entry name" value="SPINDLE ASSEMBLY ABNORMAL PROTEIN 4"/>
    <property type="match status" value="1"/>
</dbReference>
<feature type="compositionally biased region" description="Low complexity" evidence="2">
    <location>
        <begin position="139"/>
        <end position="152"/>
    </location>
</feature>
<feature type="compositionally biased region" description="Basic and acidic residues" evidence="2">
    <location>
        <begin position="319"/>
        <end position="332"/>
    </location>
</feature>
<organism evidence="4 5">
    <name type="scientific">Cyclotella atomus</name>
    <dbReference type="NCBI Taxonomy" id="382360"/>
    <lineage>
        <taxon>Eukaryota</taxon>
        <taxon>Sar</taxon>
        <taxon>Stramenopiles</taxon>
        <taxon>Ochrophyta</taxon>
        <taxon>Bacillariophyta</taxon>
        <taxon>Coscinodiscophyceae</taxon>
        <taxon>Thalassiosirophycidae</taxon>
        <taxon>Stephanodiscales</taxon>
        <taxon>Stephanodiscaceae</taxon>
        <taxon>Cyclotella</taxon>
    </lineage>
</organism>
<feature type="coiled-coil region" evidence="1">
    <location>
        <begin position="240"/>
        <end position="267"/>
    </location>
</feature>
<keyword evidence="1" id="KW-0175">Coiled coil</keyword>
<dbReference type="SMART" id="SM01052">
    <property type="entry name" value="CAP_GLY"/>
    <property type="match status" value="1"/>
</dbReference>
<evidence type="ECO:0000313" key="4">
    <source>
        <dbReference type="EMBL" id="KAL3766979.1"/>
    </source>
</evidence>
<proteinExistence type="predicted"/>
<gene>
    <name evidence="4" type="ORF">ACHAWO_004953</name>
</gene>
<dbReference type="SUPFAM" id="SSF74924">
    <property type="entry name" value="Cap-Gly domain"/>
    <property type="match status" value="1"/>
</dbReference>
<feature type="coiled-coil region" evidence="1">
    <location>
        <begin position="372"/>
        <end position="534"/>
    </location>
</feature>